<dbReference type="AlphaFoldDB" id="A0A364Y7U5"/>
<accession>A0A364Y7U5</accession>
<dbReference type="Proteomes" id="UP000251889">
    <property type="component" value="Unassembled WGS sequence"/>
</dbReference>
<proteinExistence type="predicted"/>
<evidence type="ECO:0000313" key="1">
    <source>
        <dbReference type="EMBL" id="RAW02204.1"/>
    </source>
</evidence>
<dbReference type="EMBL" id="QMFY01000002">
    <property type="protein sequence ID" value="RAW02204.1"/>
    <property type="molecule type" value="Genomic_DNA"/>
</dbReference>
<sequence>MNGIKIDIENFDEGCEPTTFDLLCVEKIDYLHKVNNYSLVTIQVDTFKIRIRFDWKEDEGIDESDFLYIAESATMFFRCENQWGAIDVQAKMLKRHECSHWKPFIERKGCFILVEDDLLAESTRLNGERIDSVPIDPPTERKEYDDRIEYSSPVFGRQVLKTK</sequence>
<dbReference type="RefSeq" id="WP_112746027.1">
    <property type="nucleotide sequence ID" value="NZ_QMFY01000002.1"/>
</dbReference>
<evidence type="ECO:0000313" key="2">
    <source>
        <dbReference type="Proteomes" id="UP000251889"/>
    </source>
</evidence>
<keyword evidence="2" id="KW-1185">Reference proteome</keyword>
<reference evidence="1 2" key="1">
    <citation type="submission" date="2018-06" db="EMBL/GenBank/DDBJ databases">
        <title>Chryseolinea flavus sp. nov., a member of the phylum Bacteroidetes isolated from soil.</title>
        <authorList>
            <person name="Li Y."/>
            <person name="Wang J."/>
        </authorList>
    </citation>
    <scope>NUCLEOTIDE SEQUENCE [LARGE SCALE GENOMIC DNA]</scope>
    <source>
        <strain evidence="1 2">SDU1-6</strain>
    </source>
</reference>
<organism evidence="1 2">
    <name type="scientific">Pseudochryseolinea flava</name>
    <dbReference type="NCBI Taxonomy" id="2059302"/>
    <lineage>
        <taxon>Bacteria</taxon>
        <taxon>Pseudomonadati</taxon>
        <taxon>Bacteroidota</taxon>
        <taxon>Cytophagia</taxon>
        <taxon>Cytophagales</taxon>
        <taxon>Fulvivirgaceae</taxon>
        <taxon>Pseudochryseolinea</taxon>
    </lineage>
</organism>
<comment type="caution">
    <text evidence="1">The sequence shown here is derived from an EMBL/GenBank/DDBJ whole genome shotgun (WGS) entry which is preliminary data.</text>
</comment>
<gene>
    <name evidence="1" type="ORF">DQQ10_06590</name>
</gene>
<name>A0A364Y7U5_9BACT</name>
<protein>
    <submittedName>
        <fullName evidence="1">Uncharacterized protein</fullName>
    </submittedName>
</protein>